<dbReference type="InterPro" id="IPR021720">
    <property type="entry name" value="Malectin_dom"/>
</dbReference>
<organism evidence="4 5">
    <name type="scientific">Fuerstiella marisgermanici</name>
    <dbReference type="NCBI Taxonomy" id="1891926"/>
    <lineage>
        <taxon>Bacteria</taxon>
        <taxon>Pseudomonadati</taxon>
        <taxon>Planctomycetota</taxon>
        <taxon>Planctomycetia</taxon>
        <taxon>Planctomycetales</taxon>
        <taxon>Planctomycetaceae</taxon>
        <taxon>Fuerstiella</taxon>
    </lineage>
</organism>
<dbReference type="SUPFAM" id="SSF50998">
    <property type="entry name" value="Quinoprotein alcohol dehydrogenase-like"/>
    <property type="match status" value="1"/>
</dbReference>
<keyword evidence="4" id="KW-0560">Oxidoreductase</keyword>
<name>A0A1P8WLH7_9PLAN</name>
<reference evidence="4 5" key="1">
    <citation type="journal article" date="2016" name="Front. Microbiol.">
        <title>Fuerstia marisgermanicae gen. nov., sp. nov., an Unusual Member of the Phylum Planctomycetes from the German Wadden Sea.</title>
        <authorList>
            <person name="Kohn T."/>
            <person name="Heuer A."/>
            <person name="Jogler M."/>
            <person name="Vollmers J."/>
            <person name="Boedeker C."/>
            <person name="Bunk B."/>
            <person name="Rast P."/>
            <person name="Borchert D."/>
            <person name="Glockner I."/>
            <person name="Freese H.M."/>
            <person name="Klenk H.P."/>
            <person name="Overmann J."/>
            <person name="Kaster A.K."/>
            <person name="Rohde M."/>
            <person name="Wiegand S."/>
            <person name="Jogler C."/>
        </authorList>
    </citation>
    <scope>NUCLEOTIDE SEQUENCE [LARGE SCALE GENOMIC DNA]</scope>
    <source>
        <strain evidence="4 5">NH11</strain>
    </source>
</reference>
<dbReference type="EMBL" id="CP017641">
    <property type="protein sequence ID" value="APZ94912.1"/>
    <property type="molecule type" value="Genomic_DNA"/>
</dbReference>
<dbReference type="Pfam" id="PF13360">
    <property type="entry name" value="PQQ_2"/>
    <property type="match status" value="1"/>
</dbReference>
<accession>A0A1P8WLH7</accession>
<evidence type="ECO:0000313" key="4">
    <source>
        <dbReference type="EMBL" id="APZ94912.1"/>
    </source>
</evidence>
<dbReference type="SMART" id="SM00564">
    <property type="entry name" value="PQQ"/>
    <property type="match status" value="3"/>
</dbReference>
<feature type="domain" description="Pyrrolo-quinoline quinone repeat" evidence="3">
    <location>
        <begin position="41"/>
        <end position="178"/>
    </location>
</feature>
<dbReference type="AlphaFoldDB" id="A0A1P8WLH7"/>
<keyword evidence="5" id="KW-1185">Reference proteome</keyword>
<dbReference type="InterPro" id="IPR015943">
    <property type="entry name" value="WD40/YVTN_repeat-like_dom_sf"/>
</dbReference>
<gene>
    <name evidence="4" type="primary">adhA</name>
    <name evidence="4" type="ORF">Fuma_04563</name>
</gene>
<sequence length="914" mass="99544">MWRGDAGRTGVTQTPLPEDLVLSWSRQLPALTPAYHNSRLQFDAGYEPIIAEGKLLLASSLHDCVTAYDAKTGEEAWRYVTNGPVRFAPAVWQDSVCLGSDDGHLYCVDLNSGTLKWKHRAVPSERLVLGNRRLISVWPVRGGPVVMDGKVYFAAGVWPFEGVFVYAMDVASGDVIWRNDRLGYLFGQQPHNTEAIGGLAPQGYLVAKGNDLIVPCSTAYPALLNRETGELKEFELPAPPRYPGGWFAAIDEVSARAVRRGKLTFDDVVNRQQHEDKEYKGQGISGISRMIMAGKTKLIFDDGYTGVDGTVHSMAAADDRLFVTTREGGVYCFAKATPDAKDTGRTLDDLSGTGDVAETPSTTTPVVETSAFHGYAFVIGLKDGATVKAILQTSEYQIVAVDNNAERVANLRTELRAEGQYGKRVAVMEADLATIELPPYAATLVTTERPNALKKSAAKFLQSLRPFGGSAVLPGAADFSPETHAAIRTLEAEGFTTEAGKGLLVVRRDGPLPGSTNYNGDWSASADDLVRYPLGVLWFDDTLAHFKRSPQPKFIDGVMISRPKNWHAERMRGDYKTDYPLLPAVLSDMYTGRVFDETEQAELQASLEPTDPKKAEPSQYRPPRQKDAWKPEQPVAGERTNPLTGEKEVRTFPKTYGCDGGVDYGSFYTLRAGTPAFYDKTAESGTVFLSGPRSGCTNSIIPAGGLLNVPYFYEGCTCSYPLPTAMSLVAMPERHEQWSSWGETEVKPDSIQRIGLNFGAPGDRVTRAGTLWLDVPSVGGPSPKVRVGMIPETPTYHYRHSVWMQGDDAWPWVAASSAEGLQQVTVRDLKPGQYTVRLYFAEMADAAAGERVLDVSVNAKSALQDFDIVAEAGAAMTGIVREFDDVEVGGTLTVDLSASKGKTLLSGLELVRLP</sequence>
<evidence type="ECO:0000259" key="2">
    <source>
        <dbReference type="Pfam" id="PF11721"/>
    </source>
</evidence>
<feature type="domain" description="Malectin" evidence="2">
    <location>
        <begin position="830"/>
        <end position="904"/>
    </location>
</feature>
<evidence type="ECO:0000256" key="1">
    <source>
        <dbReference type="SAM" id="MobiDB-lite"/>
    </source>
</evidence>
<dbReference type="InterPro" id="IPR011047">
    <property type="entry name" value="Quinoprotein_ADH-like_sf"/>
</dbReference>
<dbReference type="Proteomes" id="UP000187735">
    <property type="component" value="Chromosome"/>
</dbReference>
<dbReference type="GO" id="GO:0052934">
    <property type="term" value="F:alcohol dehydrogenase (cytochrome c) activity"/>
    <property type="evidence" value="ECO:0007669"/>
    <property type="project" value="UniProtKB-EC"/>
</dbReference>
<protein>
    <submittedName>
        <fullName evidence="4">Alcohol dehydrogenase [cytochrome c]</fullName>
        <ecNumber evidence="4">1.1.2.8</ecNumber>
    </submittedName>
</protein>
<dbReference type="Pfam" id="PF11721">
    <property type="entry name" value="Malectin"/>
    <property type="match status" value="1"/>
</dbReference>
<dbReference type="KEGG" id="fmr:Fuma_04563"/>
<feature type="region of interest" description="Disordered" evidence="1">
    <location>
        <begin position="603"/>
        <end position="640"/>
    </location>
</feature>
<evidence type="ECO:0000313" key="5">
    <source>
        <dbReference type="Proteomes" id="UP000187735"/>
    </source>
</evidence>
<dbReference type="InterPro" id="IPR002372">
    <property type="entry name" value="PQQ_rpt_dom"/>
</dbReference>
<dbReference type="EC" id="1.1.2.8" evidence="4"/>
<proteinExistence type="predicted"/>
<dbReference type="Gene3D" id="2.60.120.430">
    <property type="entry name" value="Galactose-binding lectin"/>
    <property type="match status" value="1"/>
</dbReference>
<dbReference type="PANTHER" id="PTHR34512">
    <property type="entry name" value="CELL SURFACE PROTEIN"/>
    <property type="match status" value="1"/>
</dbReference>
<dbReference type="STRING" id="1891926.Fuma_04563"/>
<dbReference type="Gene3D" id="2.130.10.10">
    <property type="entry name" value="YVTN repeat-like/Quinoprotein amine dehydrogenase"/>
    <property type="match status" value="1"/>
</dbReference>
<evidence type="ECO:0000259" key="3">
    <source>
        <dbReference type="Pfam" id="PF13360"/>
    </source>
</evidence>
<dbReference type="InterPro" id="IPR018391">
    <property type="entry name" value="PQQ_b-propeller_rpt"/>
</dbReference>
<dbReference type="PANTHER" id="PTHR34512:SF30">
    <property type="entry name" value="OUTER MEMBRANE PROTEIN ASSEMBLY FACTOR BAMB"/>
    <property type="match status" value="1"/>
</dbReference>